<keyword evidence="2" id="KW-1185">Reference proteome</keyword>
<dbReference type="AlphaFoldDB" id="A0A8H6DKD1"/>
<reference evidence="1 2" key="1">
    <citation type="submission" date="2020-05" db="EMBL/GenBank/DDBJ databases">
        <title>Identification and distribution of gene clusters putatively required for synthesis of sphingolipid metabolism inhibitors in phylogenetically diverse species of the filamentous fungus Fusarium.</title>
        <authorList>
            <person name="Kim H.-S."/>
            <person name="Busman M."/>
            <person name="Brown D.W."/>
            <person name="Divon H."/>
            <person name="Uhlig S."/>
            <person name="Proctor R.H."/>
        </authorList>
    </citation>
    <scope>NUCLEOTIDE SEQUENCE [LARGE SCALE GENOMIC DNA]</scope>
    <source>
        <strain evidence="1 2">NRRL 66235</strain>
    </source>
</reference>
<accession>A0A8H6DKD1</accession>
<proteinExistence type="predicted"/>
<comment type="caution">
    <text evidence="1">The sequence shown here is derived from an EMBL/GenBank/DDBJ whole genome shotgun (WGS) entry which is preliminary data.</text>
</comment>
<dbReference type="EMBL" id="JAAOAN010000133">
    <property type="protein sequence ID" value="KAF5720089.1"/>
    <property type="molecule type" value="Genomic_DNA"/>
</dbReference>
<sequence length="235" mass="25911">MSSYAPIWNHGYDQRLLIYGITDKGHLNIRQCDLNNKSKMTDPTQTATLPDGNIVVPSAIVGLHFDYLTDEKGTSNSFVYMLSPVPEDMPGGNIVTTGTSLAGLVSPNLEDADDAWLYYLQLDLQGKNSPKPLPTLELLEHTSLAACIGVKMRRFVAYQLATGFIEIYELENANGTNEVVRSQRIGDGDWVDKTLVVGTASQSSTLSATWNEHSKSVYLTFKKDQGDLVCVKDKF</sequence>
<gene>
    <name evidence="1" type="ORF">FMUND_4373</name>
</gene>
<organism evidence="1 2">
    <name type="scientific">Fusarium mundagurra</name>
    <dbReference type="NCBI Taxonomy" id="1567541"/>
    <lineage>
        <taxon>Eukaryota</taxon>
        <taxon>Fungi</taxon>
        <taxon>Dikarya</taxon>
        <taxon>Ascomycota</taxon>
        <taxon>Pezizomycotina</taxon>
        <taxon>Sordariomycetes</taxon>
        <taxon>Hypocreomycetidae</taxon>
        <taxon>Hypocreales</taxon>
        <taxon>Nectriaceae</taxon>
        <taxon>Fusarium</taxon>
        <taxon>Fusarium fujikuroi species complex</taxon>
    </lineage>
</organism>
<evidence type="ECO:0000313" key="1">
    <source>
        <dbReference type="EMBL" id="KAF5720089.1"/>
    </source>
</evidence>
<dbReference type="Proteomes" id="UP000544331">
    <property type="component" value="Unassembled WGS sequence"/>
</dbReference>
<dbReference type="OrthoDB" id="5422098at2759"/>
<protein>
    <submittedName>
        <fullName evidence="1">Uncharacterized protein</fullName>
    </submittedName>
</protein>
<name>A0A8H6DKD1_9HYPO</name>
<evidence type="ECO:0000313" key="2">
    <source>
        <dbReference type="Proteomes" id="UP000544331"/>
    </source>
</evidence>